<organism evidence="13 14">
    <name type="scientific">Granulicella pectinivorans</name>
    <dbReference type="NCBI Taxonomy" id="474950"/>
    <lineage>
        <taxon>Bacteria</taxon>
        <taxon>Pseudomonadati</taxon>
        <taxon>Acidobacteriota</taxon>
        <taxon>Terriglobia</taxon>
        <taxon>Terriglobales</taxon>
        <taxon>Acidobacteriaceae</taxon>
        <taxon>Granulicella</taxon>
    </lineage>
</organism>
<dbReference type="InterPro" id="IPR050138">
    <property type="entry name" value="DHOase/Allantoinase_Hydrolase"/>
</dbReference>
<reference evidence="13 14" key="1">
    <citation type="submission" date="2016-10" db="EMBL/GenBank/DDBJ databases">
        <authorList>
            <person name="de Groot N.N."/>
        </authorList>
    </citation>
    <scope>NUCLEOTIDE SEQUENCE [LARGE SCALE GENOMIC DNA]</scope>
    <source>
        <strain evidence="13 14">DSM 21001</strain>
    </source>
</reference>
<name>A0A1I6MZA9_9BACT</name>
<comment type="subunit">
    <text evidence="6">Homotetramer.</text>
</comment>
<proteinExistence type="inferred from homology"/>
<accession>A0A1I6MZA9</accession>
<sequence length="449" mass="48319">MAHAYLSERIVTPDGVVSGALLVDGGTIVSIGPVGALPGDVARTDFGGMAILPGLVDAHVHINEPGRTEWEGFATATRAAAAGGFTTLVDMPLNCLPETTTVAHLELKRVAAAGKCFVDWAAWGGAVADNQEHILPLAQAGVPGYKCFLIYPGCDGFTMIDREQLERALPFIAESGLPLLVHAELAGPIEEAVDLLAGADWRSYRTYLASRPDEAELEAIRMLIELCRTYKFRLHIVHLSTALALPELAAARAEGLPITVETCPHYLYFAAERIPGGNTLYKCAPPIRSEENREALWGALRDGVIDLIATDHSPCPPAMKGLEHGRFDKAWGGIASLSVAVSVVWTEAVKQGFGLEDLVRWMGSAPARLAGMEERIGSLEVGREASFVVFDVEASWVPAAEDLHFRHKVSPYVGEKLTGRVVGTYLRGVTVFGEDGFASVCEGRELRLR</sequence>
<feature type="domain" description="Allantoinase composite" evidence="12">
    <location>
        <begin position="7"/>
        <end position="31"/>
    </location>
</feature>
<keyword evidence="14" id="KW-1185">Reference proteome</keyword>
<dbReference type="SUPFAM" id="SSF51338">
    <property type="entry name" value="Composite domain of metallo-dependent hydrolases"/>
    <property type="match status" value="1"/>
</dbReference>
<comment type="cofactor">
    <cofactor evidence="1">
        <name>Zn(2+)</name>
        <dbReference type="ChEBI" id="CHEBI:29105"/>
    </cofactor>
</comment>
<evidence type="ECO:0000256" key="6">
    <source>
        <dbReference type="ARBA" id="ARBA00011881"/>
    </source>
</evidence>
<dbReference type="InterPro" id="IPR032466">
    <property type="entry name" value="Metal_Hydrolase"/>
</dbReference>
<dbReference type="RefSeq" id="WP_089843115.1">
    <property type="nucleotide sequence ID" value="NZ_FOZL01000002.1"/>
</dbReference>
<evidence type="ECO:0000256" key="7">
    <source>
        <dbReference type="ARBA" id="ARBA00012863"/>
    </source>
</evidence>
<evidence type="ECO:0000259" key="11">
    <source>
        <dbReference type="Pfam" id="PF01979"/>
    </source>
</evidence>
<protein>
    <recommendedName>
        <fullName evidence="7">allantoinase</fullName>
        <ecNumber evidence="7">3.5.2.5</ecNumber>
    </recommendedName>
</protein>
<feature type="domain" description="Amidohydrolase-related" evidence="11">
    <location>
        <begin position="51"/>
        <end position="431"/>
    </location>
</feature>
<gene>
    <name evidence="13" type="ORF">SAMN05421771_4003</name>
</gene>
<dbReference type="EC" id="3.5.2.5" evidence="7"/>
<dbReference type="PANTHER" id="PTHR43668:SF2">
    <property type="entry name" value="ALLANTOINASE"/>
    <property type="match status" value="1"/>
</dbReference>
<dbReference type="Gene3D" id="3.20.20.140">
    <property type="entry name" value="Metal-dependent hydrolases"/>
    <property type="match status" value="1"/>
</dbReference>
<dbReference type="PANTHER" id="PTHR43668">
    <property type="entry name" value="ALLANTOINASE"/>
    <property type="match status" value="1"/>
</dbReference>
<dbReference type="InterPro" id="IPR006680">
    <property type="entry name" value="Amidohydro-rel"/>
</dbReference>
<keyword evidence="10" id="KW-0862">Zinc</keyword>
<comment type="similarity">
    <text evidence="4">Belongs to the metallo-dependent hydrolases superfamily. DHOase family. Class I DHOase subfamily.</text>
</comment>
<dbReference type="InterPro" id="IPR011059">
    <property type="entry name" value="Metal-dep_hydrolase_composite"/>
</dbReference>
<dbReference type="OrthoDB" id="9765462at2"/>
<dbReference type="Pfam" id="PF24890">
    <property type="entry name" value="ALN_composite"/>
    <property type="match status" value="1"/>
</dbReference>
<comment type="similarity">
    <text evidence="5">Belongs to the metallo-dependent hydrolases superfamily. Allantoinase family.</text>
</comment>
<evidence type="ECO:0000313" key="13">
    <source>
        <dbReference type="EMBL" id="SFS21014.1"/>
    </source>
</evidence>
<dbReference type="GO" id="GO:0008270">
    <property type="term" value="F:zinc ion binding"/>
    <property type="evidence" value="ECO:0007669"/>
    <property type="project" value="InterPro"/>
</dbReference>
<dbReference type="EMBL" id="FOZL01000002">
    <property type="protein sequence ID" value="SFS21014.1"/>
    <property type="molecule type" value="Genomic_DNA"/>
</dbReference>
<dbReference type="AlphaFoldDB" id="A0A1I6MZA9"/>
<evidence type="ECO:0000256" key="3">
    <source>
        <dbReference type="ARBA" id="ARBA00004968"/>
    </source>
</evidence>
<dbReference type="InterPro" id="IPR002195">
    <property type="entry name" value="Dihydroorotase_CS"/>
</dbReference>
<dbReference type="GO" id="GO:0004038">
    <property type="term" value="F:allantoinase activity"/>
    <property type="evidence" value="ECO:0007669"/>
    <property type="project" value="UniProtKB-EC"/>
</dbReference>
<dbReference type="NCBIfam" id="TIGR03178">
    <property type="entry name" value="allantoinase"/>
    <property type="match status" value="1"/>
</dbReference>
<dbReference type="FunFam" id="3.20.20.140:FF:000032">
    <property type="entry name" value="Allantoinase Dal1"/>
    <property type="match status" value="1"/>
</dbReference>
<dbReference type="GO" id="GO:0006145">
    <property type="term" value="P:purine nucleobase catabolic process"/>
    <property type="evidence" value="ECO:0007669"/>
    <property type="project" value="TreeGrafter"/>
</dbReference>
<dbReference type="InterPro" id="IPR056854">
    <property type="entry name" value="ALN_composite"/>
</dbReference>
<evidence type="ECO:0000313" key="14">
    <source>
        <dbReference type="Proteomes" id="UP000199024"/>
    </source>
</evidence>
<dbReference type="GO" id="GO:0005737">
    <property type="term" value="C:cytoplasm"/>
    <property type="evidence" value="ECO:0007669"/>
    <property type="project" value="TreeGrafter"/>
</dbReference>
<evidence type="ECO:0000259" key="12">
    <source>
        <dbReference type="Pfam" id="PF24890"/>
    </source>
</evidence>
<evidence type="ECO:0000256" key="10">
    <source>
        <dbReference type="ARBA" id="ARBA00022833"/>
    </source>
</evidence>
<dbReference type="Pfam" id="PF01979">
    <property type="entry name" value="Amidohydro_1"/>
    <property type="match status" value="1"/>
</dbReference>
<keyword evidence="9" id="KW-0378">Hydrolase</keyword>
<evidence type="ECO:0000256" key="2">
    <source>
        <dbReference type="ARBA" id="ARBA00002368"/>
    </source>
</evidence>
<evidence type="ECO:0000256" key="4">
    <source>
        <dbReference type="ARBA" id="ARBA00010286"/>
    </source>
</evidence>
<dbReference type="PROSITE" id="PS00482">
    <property type="entry name" value="DIHYDROOROTASE_1"/>
    <property type="match status" value="1"/>
</dbReference>
<evidence type="ECO:0000256" key="9">
    <source>
        <dbReference type="ARBA" id="ARBA00022801"/>
    </source>
</evidence>
<dbReference type="GO" id="GO:0000256">
    <property type="term" value="P:allantoin catabolic process"/>
    <property type="evidence" value="ECO:0007669"/>
    <property type="project" value="InterPro"/>
</dbReference>
<evidence type="ECO:0000256" key="5">
    <source>
        <dbReference type="ARBA" id="ARBA00010368"/>
    </source>
</evidence>
<dbReference type="Proteomes" id="UP000199024">
    <property type="component" value="Unassembled WGS sequence"/>
</dbReference>
<comment type="function">
    <text evidence="2">Catalyzes the reversible cyclization of carbamoyl aspartate to dihydroorotate.</text>
</comment>
<dbReference type="GO" id="GO:0050897">
    <property type="term" value="F:cobalt ion binding"/>
    <property type="evidence" value="ECO:0007669"/>
    <property type="project" value="InterPro"/>
</dbReference>
<comment type="pathway">
    <text evidence="3">Nitrogen metabolism; (S)-allantoin degradation; allantoate from (S)-allantoin: step 1/1.</text>
</comment>
<keyword evidence="8" id="KW-0479">Metal-binding</keyword>
<dbReference type="InterPro" id="IPR017593">
    <property type="entry name" value="Allantoinase"/>
</dbReference>
<evidence type="ECO:0000256" key="8">
    <source>
        <dbReference type="ARBA" id="ARBA00022723"/>
    </source>
</evidence>
<evidence type="ECO:0000256" key="1">
    <source>
        <dbReference type="ARBA" id="ARBA00001947"/>
    </source>
</evidence>
<dbReference type="SUPFAM" id="SSF51556">
    <property type="entry name" value="Metallo-dependent hydrolases"/>
    <property type="match status" value="1"/>
</dbReference>
<dbReference type="STRING" id="474950.SAMN05421771_4003"/>